<dbReference type="InterPro" id="IPR002182">
    <property type="entry name" value="NB-ARC"/>
</dbReference>
<dbReference type="Gene3D" id="3.40.50.300">
    <property type="entry name" value="P-loop containing nucleotide triphosphate hydrolases"/>
    <property type="match status" value="1"/>
</dbReference>
<dbReference type="GO" id="GO:0043531">
    <property type="term" value="F:ADP binding"/>
    <property type="evidence" value="ECO:0007669"/>
    <property type="project" value="InterPro"/>
</dbReference>
<dbReference type="InterPro" id="IPR027417">
    <property type="entry name" value="P-loop_NTPase"/>
</dbReference>
<dbReference type="GO" id="GO:0003677">
    <property type="term" value="F:DNA binding"/>
    <property type="evidence" value="ECO:0007669"/>
    <property type="project" value="UniProtKB-KW"/>
</dbReference>
<gene>
    <name evidence="4" type="primary">gilT</name>
</gene>
<reference evidence="4" key="2">
    <citation type="submission" date="2006-04" db="EMBL/GenBank/DDBJ databases">
        <authorList>
            <person name="Fischer C."/>
            <person name="Rohr J."/>
        </authorList>
    </citation>
    <scope>NUCLEOTIDE SEQUENCE</scope>
    <source>
        <strain evidence="4">Goe 3592</strain>
    </source>
</reference>
<feature type="region of interest" description="Disordered" evidence="2">
    <location>
        <begin position="208"/>
        <end position="232"/>
    </location>
</feature>
<protein>
    <submittedName>
        <fullName evidence="4">Putative regulatory protein</fullName>
    </submittedName>
</protein>
<name>Q7X2F5_9ACTN</name>
<accession>Q7X2F5</accession>
<dbReference type="InterPro" id="IPR036388">
    <property type="entry name" value="WH-like_DNA-bd_sf"/>
</dbReference>
<dbReference type="SUPFAM" id="SSF52540">
    <property type="entry name" value="P-loop containing nucleoside triphosphate hydrolases"/>
    <property type="match status" value="1"/>
</dbReference>
<sequence length="678" mass="74872">MGFIRFDVLGPLRVRCDDTLLQLTGRKYRTVVSYLALQPEYSVAIEDLVRAAWSDKRPSSAHHQVRKMVSALRTSLDQDWDLVATSQDGYMLKLPPKQSDVSEFCRLFDQVMSGPLTSDDDLSAAYSALALWRGRPCEGSEPHGQERRISQLVEQHRVLLNKTVQGFGDRGRSDELASILHVASKIHGQPVTARSGVAVPAPAVSYAGTTQVPEPSGSTTPPPRPGSPVGPRCLPRDLQDFGGREREINELQKLLTAEGPHPQLVATVHGMSGVGKTAVAVRLAHRLAHHYPDGQLFVSLDGFSSASTATVSNALGILLRQKGLADEDISPSEDGRLAQWRTITAGQKLLVVLDDVCDIEQVEPLIPPSSESACIITSRIILNGIDGAHHISLEVPDEDECLEILSCMIGRRFDDEETKDARALIQQCANLPLALRLAAARISTRDFLNLRELSEQLSSSASIFSELEVPGRSLVGRLMTSFTCLEDFDHDRYLRLSLLPCPEIDETSVAAVLGVSTDWARRACRRFADRALLQRTRCGTYRMHPLLLQAAQLEAQKTIPFEEQRRLVRAAFLHYKASNGLVGASRISPSRVPDGHVVLRTLTQSAKLAARLGLQEELADLYTAWKELLPLVLDRRQQEAVGRRVLAVSQHLDRPACEGAPHRRRPRQARDMLPEGQR</sequence>
<reference evidence="4" key="1">
    <citation type="journal article" date="2003" name="J. Am. Chem. Soc.">
        <title>The complete gene cluster of the antitumor agent gilvocarcin V and its implication for the biosynthesis of the gilvocarcins.</title>
        <authorList>
            <person name="Fischer C."/>
            <person name="Lipata F."/>
            <person name="Rohr J."/>
        </authorList>
    </citation>
    <scope>NUCLEOTIDE SEQUENCE</scope>
    <source>
        <strain evidence="4">Goe 3592</strain>
    </source>
</reference>
<dbReference type="EMBL" id="AY233211">
    <property type="protein sequence ID" value="AAP69593.1"/>
    <property type="molecule type" value="Genomic_DNA"/>
</dbReference>
<dbReference type="GO" id="GO:0000160">
    <property type="term" value="P:phosphorelay signal transduction system"/>
    <property type="evidence" value="ECO:0007669"/>
    <property type="project" value="InterPro"/>
</dbReference>
<dbReference type="PANTHER" id="PTHR47691">
    <property type="entry name" value="REGULATOR-RELATED"/>
    <property type="match status" value="1"/>
</dbReference>
<evidence type="ECO:0000259" key="3">
    <source>
        <dbReference type="SMART" id="SM00862"/>
    </source>
</evidence>
<feature type="compositionally biased region" description="Basic and acidic residues" evidence="2">
    <location>
        <begin position="668"/>
        <end position="678"/>
    </location>
</feature>
<dbReference type="PANTHER" id="PTHR47691:SF3">
    <property type="entry name" value="HTH-TYPE TRANSCRIPTIONAL REGULATOR RV0890C-RELATED"/>
    <property type="match status" value="1"/>
</dbReference>
<dbReference type="SUPFAM" id="SSF46894">
    <property type="entry name" value="C-terminal effector domain of the bipartite response regulators"/>
    <property type="match status" value="1"/>
</dbReference>
<dbReference type="AlphaFoldDB" id="Q7X2F5"/>
<dbReference type="Gene3D" id="1.10.10.10">
    <property type="entry name" value="Winged helix-like DNA-binding domain superfamily/Winged helix DNA-binding domain"/>
    <property type="match status" value="1"/>
</dbReference>
<organism evidence="4">
    <name type="scientific">Streptomyces griseoflavus</name>
    <dbReference type="NCBI Taxonomy" id="35619"/>
    <lineage>
        <taxon>Bacteria</taxon>
        <taxon>Bacillati</taxon>
        <taxon>Actinomycetota</taxon>
        <taxon>Actinomycetes</taxon>
        <taxon>Kitasatosporales</taxon>
        <taxon>Streptomycetaceae</taxon>
        <taxon>Streptomyces</taxon>
    </lineage>
</organism>
<feature type="region of interest" description="Disordered" evidence="2">
    <location>
        <begin position="656"/>
        <end position="678"/>
    </location>
</feature>
<evidence type="ECO:0000256" key="2">
    <source>
        <dbReference type="SAM" id="MobiDB-lite"/>
    </source>
</evidence>
<dbReference type="PRINTS" id="PR00364">
    <property type="entry name" value="DISEASERSIST"/>
</dbReference>
<dbReference type="SMART" id="SM00862">
    <property type="entry name" value="Trans_reg_C"/>
    <property type="match status" value="1"/>
</dbReference>
<proteinExistence type="predicted"/>
<evidence type="ECO:0000256" key="1">
    <source>
        <dbReference type="ARBA" id="ARBA00023125"/>
    </source>
</evidence>
<keyword evidence="1" id="KW-0238">DNA-binding</keyword>
<evidence type="ECO:0000313" key="4">
    <source>
        <dbReference type="EMBL" id="AAP69593.1"/>
    </source>
</evidence>
<dbReference type="Pfam" id="PF00931">
    <property type="entry name" value="NB-ARC"/>
    <property type="match status" value="1"/>
</dbReference>
<dbReference type="InterPro" id="IPR016032">
    <property type="entry name" value="Sig_transdc_resp-reg_C-effctor"/>
</dbReference>
<dbReference type="GO" id="GO:0006355">
    <property type="term" value="P:regulation of DNA-templated transcription"/>
    <property type="evidence" value="ECO:0007669"/>
    <property type="project" value="InterPro"/>
</dbReference>
<feature type="domain" description="OmpR/PhoB-type" evidence="3">
    <location>
        <begin position="18"/>
        <end position="92"/>
    </location>
</feature>
<dbReference type="InterPro" id="IPR001867">
    <property type="entry name" value="OmpR/PhoB-type_DNA-bd"/>
</dbReference>